<reference evidence="2" key="1">
    <citation type="submission" date="2023-06" db="EMBL/GenBank/DDBJ databases">
        <title>Robiginitalea aurantiacus sp. nov. and Algoriphagus sediminis sp. nov., isolated from coastal sediment.</title>
        <authorList>
            <person name="Zhou Z.Y."/>
            <person name="An J."/>
            <person name="Jia Y.W."/>
            <person name="Du Z.J."/>
        </authorList>
    </citation>
    <scope>NUCLEOTIDE SEQUENCE</scope>
    <source>
        <strain evidence="2">C2-7</strain>
    </source>
</reference>
<organism evidence="2 3">
    <name type="scientific">Algoriphagus sediminis</name>
    <dbReference type="NCBI Taxonomy" id="3057113"/>
    <lineage>
        <taxon>Bacteria</taxon>
        <taxon>Pseudomonadati</taxon>
        <taxon>Bacteroidota</taxon>
        <taxon>Cytophagia</taxon>
        <taxon>Cytophagales</taxon>
        <taxon>Cyclobacteriaceae</taxon>
        <taxon>Algoriphagus</taxon>
    </lineage>
</organism>
<feature type="chain" id="PRO_5046863413" description="GTP cyclohydrolase" evidence="1">
    <location>
        <begin position="24"/>
        <end position="200"/>
    </location>
</feature>
<name>A0ABT7YEB3_9BACT</name>
<gene>
    <name evidence="2" type="ORF">QVH07_10285</name>
</gene>
<proteinExistence type="predicted"/>
<evidence type="ECO:0008006" key="4">
    <source>
        <dbReference type="Google" id="ProtNLM"/>
    </source>
</evidence>
<dbReference type="EMBL" id="JAUEPH010000004">
    <property type="protein sequence ID" value="MDN3204539.1"/>
    <property type="molecule type" value="Genomic_DNA"/>
</dbReference>
<dbReference type="Proteomes" id="UP001171916">
    <property type="component" value="Unassembled WGS sequence"/>
</dbReference>
<accession>A0ABT7YEB3</accession>
<keyword evidence="3" id="KW-1185">Reference proteome</keyword>
<feature type="signal peptide" evidence="1">
    <location>
        <begin position="1"/>
        <end position="23"/>
    </location>
</feature>
<dbReference type="RefSeq" id="WP_290000147.1">
    <property type="nucleotide sequence ID" value="NZ_JAUEPH010000004.1"/>
</dbReference>
<comment type="caution">
    <text evidence="2">The sequence shown here is derived from an EMBL/GenBank/DDBJ whole genome shotgun (WGS) entry which is preliminary data.</text>
</comment>
<dbReference type="PROSITE" id="PS51257">
    <property type="entry name" value="PROKAR_LIPOPROTEIN"/>
    <property type="match status" value="1"/>
</dbReference>
<sequence>MRNLKNYLSITLLILGSGFFFTACDDDAPEPENTTELITDVTLVFTNTADNSTVTARAVDPDGIGAQPIQVLDDIELAADATYILTYEILDRQDPTDPEDIGEEIAEEDDEHQLFYGFTEGAFANPTGNGNIDNAGDPVDYNDQDGNGCNLGLETTWTAGSAQTGTFRVRLQHQPDIKTCSTGANDGDTDFDLTFNLIIS</sequence>
<evidence type="ECO:0000313" key="3">
    <source>
        <dbReference type="Proteomes" id="UP001171916"/>
    </source>
</evidence>
<evidence type="ECO:0000256" key="1">
    <source>
        <dbReference type="SAM" id="SignalP"/>
    </source>
</evidence>
<protein>
    <recommendedName>
        <fullName evidence="4">GTP cyclohydrolase</fullName>
    </recommendedName>
</protein>
<evidence type="ECO:0000313" key="2">
    <source>
        <dbReference type="EMBL" id="MDN3204539.1"/>
    </source>
</evidence>
<keyword evidence="1" id="KW-0732">Signal</keyword>